<feature type="transmembrane region" description="Helical" evidence="1">
    <location>
        <begin position="154"/>
        <end position="177"/>
    </location>
</feature>
<evidence type="ECO:0000313" key="2">
    <source>
        <dbReference type="EMBL" id="WFS25205.1"/>
    </source>
</evidence>
<feature type="transmembrane region" description="Helical" evidence="1">
    <location>
        <begin position="21"/>
        <end position="41"/>
    </location>
</feature>
<feature type="transmembrane region" description="Helical" evidence="1">
    <location>
        <begin position="371"/>
        <end position="390"/>
    </location>
</feature>
<feature type="transmembrane region" description="Helical" evidence="1">
    <location>
        <begin position="90"/>
        <end position="116"/>
    </location>
</feature>
<keyword evidence="1" id="KW-1133">Transmembrane helix</keyword>
<feature type="transmembrane region" description="Helical" evidence="1">
    <location>
        <begin position="53"/>
        <end position="78"/>
    </location>
</feature>
<feature type="transmembrane region" description="Helical" evidence="1">
    <location>
        <begin position="305"/>
        <end position="328"/>
    </location>
</feature>
<keyword evidence="1" id="KW-0812">Transmembrane</keyword>
<geneLocation type="plasmid" evidence="2 3">
    <name>unnamed1</name>
</geneLocation>
<keyword evidence="3" id="KW-1185">Reference proteome</keyword>
<sequence>MTKQWALQEYVFQKFNANRHWLVGVLEQSIVAATSLASMAIMSREIGIHETGIVAIGLVLWMLIEALQRAVVILPLTAGCPRPELDRQTFGSFIVLNVSFTGLCSIFLFVLGFGILPFSKDLGFATTLAAPMAFCGSLFLFLRQALYLMGRPGLALVNAASVATVTLSGLLLIHFVWALNATAGAIVISTGYGISSVVLTIWLLTRANFSWENFASLTRHRRSMLEYMTASLALLVATSGAQLLLGVVSGPSSVAIFSFARTLVRPITLILHAVVDTERSRMARQCDEHGTGVLPHHVKIMQLTLLLLCIVPTLAILLWPAVFLKIFYGDNGTAAASAARLWALAAIPMIVASPLEAALSIARDSRAVARANLLAMFVMIFAVAIALAFGRFTADAAVISVGLAYAAALASLYHSYGTKMTAPSWKKAAL</sequence>
<organism evidence="2 3">
    <name type="scientific">Rhizobium rhododendri</name>
    <dbReference type="NCBI Taxonomy" id="2506430"/>
    <lineage>
        <taxon>Bacteria</taxon>
        <taxon>Pseudomonadati</taxon>
        <taxon>Pseudomonadota</taxon>
        <taxon>Alphaproteobacteria</taxon>
        <taxon>Hyphomicrobiales</taxon>
        <taxon>Rhizobiaceae</taxon>
        <taxon>Rhizobium/Agrobacterium group</taxon>
        <taxon>Rhizobium</taxon>
    </lineage>
</organism>
<dbReference type="EMBL" id="CP117268">
    <property type="protein sequence ID" value="WFS25205.1"/>
    <property type="molecule type" value="Genomic_DNA"/>
</dbReference>
<protein>
    <recommendedName>
        <fullName evidence="4">Lipopolysaccharide biosynthesis protein</fullName>
    </recommendedName>
</protein>
<dbReference type="RefSeq" id="WP_142832512.1">
    <property type="nucleotide sequence ID" value="NZ_CP117268.1"/>
</dbReference>
<reference evidence="2 3" key="2">
    <citation type="journal article" date="2023" name="MicrobiologyOpen">
        <title>Genomics of the tumorigenes clade of the family Rhizobiaceae and description of Rhizobium rhododendri sp. nov.</title>
        <authorList>
            <person name="Kuzmanovic N."/>
            <person name="diCenzo G.C."/>
            <person name="Bunk B."/>
            <person name="Sproeer C."/>
            <person name="Fruehling A."/>
            <person name="Neumann-Schaal M."/>
            <person name="Overmann J."/>
            <person name="Smalla K."/>
        </authorList>
    </citation>
    <scope>NUCLEOTIDE SEQUENCE [LARGE SCALE GENOMIC DNA]</scope>
    <source>
        <strain evidence="3">rho-6.2</strain>
        <plasmid evidence="2 3">unnamed1</plasmid>
    </source>
</reference>
<reference evidence="2 3" key="1">
    <citation type="journal article" date="2019" name="Phytopathology">
        <title>A Novel Group of Rhizobium tumorigenes-Like Agrobacteria Associated with Crown Gall Disease of Rhododendron and Blueberry.</title>
        <authorList>
            <person name="Kuzmanovic N."/>
            <person name="Behrens P."/>
            <person name="Idczak E."/>
            <person name="Wagner S."/>
            <person name="Gotz M."/>
            <person name="Sproer C."/>
            <person name="Bunk B."/>
            <person name="Overmann J."/>
            <person name="Smalla K."/>
        </authorList>
    </citation>
    <scope>NUCLEOTIDE SEQUENCE [LARGE SCALE GENOMIC DNA]</scope>
    <source>
        <strain evidence="3">rho-6.2</strain>
    </source>
</reference>
<evidence type="ECO:0000256" key="1">
    <source>
        <dbReference type="SAM" id="Phobius"/>
    </source>
</evidence>
<name>A0ABY8IQ91_9HYPH</name>
<keyword evidence="2" id="KW-0614">Plasmid</keyword>
<feature type="transmembrane region" description="Helical" evidence="1">
    <location>
        <begin position="183"/>
        <end position="204"/>
    </location>
</feature>
<proteinExistence type="predicted"/>
<keyword evidence="1" id="KW-0472">Membrane</keyword>
<feature type="transmembrane region" description="Helical" evidence="1">
    <location>
        <begin position="122"/>
        <end position="142"/>
    </location>
</feature>
<evidence type="ECO:0000313" key="3">
    <source>
        <dbReference type="Proteomes" id="UP000318939"/>
    </source>
</evidence>
<dbReference type="Proteomes" id="UP000318939">
    <property type="component" value="Plasmid unnamed1"/>
</dbReference>
<feature type="transmembrane region" description="Helical" evidence="1">
    <location>
        <begin position="225"/>
        <end position="248"/>
    </location>
</feature>
<evidence type="ECO:0008006" key="4">
    <source>
        <dbReference type="Google" id="ProtNLM"/>
    </source>
</evidence>
<gene>
    <name evidence="2" type="ORF">PR018_23375</name>
</gene>
<feature type="transmembrane region" description="Helical" evidence="1">
    <location>
        <begin position="254"/>
        <end position="275"/>
    </location>
</feature>
<accession>A0ABY8IQ91</accession>
<feature type="transmembrane region" description="Helical" evidence="1">
    <location>
        <begin position="396"/>
        <end position="416"/>
    </location>
</feature>
<feature type="transmembrane region" description="Helical" evidence="1">
    <location>
        <begin position="340"/>
        <end position="359"/>
    </location>
</feature>